<evidence type="ECO:0000313" key="1">
    <source>
        <dbReference type="EMBL" id="MBX05472.1"/>
    </source>
</evidence>
<accession>A0A2P2KIE2</accession>
<organism evidence="1">
    <name type="scientific">Rhizophora mucronata</name>
    <name type="common">Asiatic mangrove</name>
    <dbReference type="NCBI Taxonomy" id="61149"/>
    <lineage>
        <taxon>Eukaryota</taxon>
        <taxon>Viridiplantae</taxon>
        <taxon>Streptophyta</taxon>
        <taxon>Embryophyta</taxon>
        <taxon>Tracheophyta</taxon>
        <taxon>Spermatophyta</taxon>
        <taxon>Magnoliopsida</taxon>
        <taxon>eudicotyledons</taxon>
        <taxon>Gunneridae</taxon>
        <taxon>Pentapetalae</taxon>
        <taxon>rosids</taxon>
        <taxon>fabids</taxon>
        <taxon>Malpighiales</taxon>
        <taxon>Rhizophoraceae</taxon>
        <taxon>Rhizophora</taxon>
    </lineage>
</organism>
<protein>
    <submittedName>
        <fullName evidence="1">Transcription factor</fullName>
    </submittedName>
</protein>
<dbReference type="AlphaFoldDB" id="A0A2P2KIE2"/>
<dbReference type="EMBL" id="GGEC01024988">
    <property type="protein sequence ID" value="MBX05472.1"/>
    <property type="molecule type" value="Transcribed_RNA"/>
</dbReference>
<name>A0A2P2KIE2_RHIMU</name>
<sequence>MTSLASSAALTCPNCDGAIYVKHVVHKNFCIPTFQSCISPCPSNPFPDKPATTESHHRRLLVKL</sequence>
<proteinExistence type="predicted"/>
<reference evidence="1" key="1">
    <citation type="submission" date="2018-02" db="EMBL/GenBank/DDBJ databases">
        <title>Rhizophora mucronata_Transcriptome.</title>
        <authorList>
            <person name="Meera S.P."/>
            <person name="Sreeshan A."/>
            <person name="Augustine A."/>
        </authorList>
    </citation>
    <scope>NUCLEOTIDE SEQUENCE</scope>
    <source>
        <tissue evidence="1">Leaf</tissue>
    </source>
</reference>